<feature type="signal peptide" evidence="1">
    <location>
        <begin position="1"/>
        <end position="28"/>
    </location>
</feature>
<accession>A0A923HEP1</accession>
<evidence type="ECO:0000313" key="2">
    <source>
        <dbReference type="EMBL" id="MBC3861003.1"/>
    </source>
</evidence>
<evidence type="ECO:0000313" key="3">
    <source>
        <dbReference type="Proteomes" id="UP000634011"/>
    </source>
</evidence>
<evidence type="ECO:0000256" key="1">
    <source>
        <dbReference type="SAM" id="SignalP"/>
    </source>
</evidence>
<gene>
    <name evidence="2" type="ORF">H8K32_02735</name>
</gene>
<dbReference type="EMBL" id="JACOFV010000002">
    <property type="protein sequence ID" value="MBC3861003.1"/>
    <property type="molecule type" value="Genomic_DNA"/>
</dbReference>
<comment type="caution">
    <text evidence="2">The sequence shown here is derived from an EMBL/GenBank/DDBJ whole genome shotgun (WGS) entry which is preliminary data.</text>
</comment>
<keyword evidence="3" id="KW-1185">Reference proteome</keyword>
<organism evidence="2 3">
    <name type="scientific">Undibacterium jejuense</name>
    <dbReference type="NCBI Taxonomy" id="1344949"/>
    <lineage>
        <taxon>Bacteria</taxon>
        <taxon>Pseudomonadati</taxon>
        <taxon>Pseudomonadota</taxon>
        <taxon>Betaproteobacteria</taxon>
        <taxon>Burkholderiales</taxon>
        <taxon>Oxalobacteraceae</taxon>
        <taxon>Undibacterium</taxon>
    </lineage>
</organism>
<name>A0A923HEP1_9BURK</name>
<keyword evidence="1" id="KW-0732">Signal</keyword>
<dbReference type="Proteomes" id="UP000634011">
    <property type="component" value="Unassembled WGS sequence"/>
</dbReference>
<sequence length="259" mass="28582">MWIFEKRLIAVSLFGLSALSLMCGNAHADGVTDLKSALAKLQGNASLKAILEAKSWNRQGEGKDAEEMQSVVSVSVEDGARGMQILYSKDLLSRLQAEEQAKQKDPKAKMALSKALKEFNSTELRALLSAAAGLSSRLETAVFKSEKNDTFNNKPARLLSFDIPVEHLSEKDRKYIKKYESKLDVWIDSDGTPLASRSSEVASGRAFVVVSFDVKEDENLVYGLVGDRLVVLKKEWKNLSSGAGERNEIRVIKTLQVQT</sequence>
<dbReference type="AlphaFoldDB" id="A0A923HEP1"/>
<protein>
    <submittedName>
        <fullName evidence="2">Uncharacterized protein</fullName>
    </submittedName>
</protein>
<feature type="chain" id="PRO_5037287775" evidence="1">
    <location>
        <begin position="29"/>
        <end position="259"/>
    </location>
</feature>
<proteinExistence type="predicted"/>
<reference evidence="2" key="1">
    <citation type="submission" date="2020-08" db="EMBL/GenBank/DDBJ databases">
        <title>Novel species isolated from subtropical streams in China.</title>
        <authorList>
            <person name="Lu H."/>
        </authorList>
    </citation>
    <scope>NUCLEOTIDE SEQUENCE</scope>
    <source>
        <strain evidence="2">KACC 12607</strain>
    </source>
</reference>
<dbReference type="RefSeq" id="WP_186910952.1">
    <property type="nucleotide sequence ID" value="NZ_JACOFV010000002.1"/>
</dbReference>